<evidence type="ECO:0000259" key="5">
    <source>
        <dbReference type="Pfam" id="PF08386"/>
    </source>
</evidence>
<dbReference type="InterPro" id="IPR029058">
    <property type="entry name" value="AB_hydrolase_fold"/>
</dbReference>
<gene>
    <name evidence="6" type="ORF">BIV57_16880</name>
</gene>
<reference evidence="6 7" key="1">
    <citation type="submission" date="2016-10" db="EMBL/GenBank/DDBJ databases">
        <title>Genome sequence of Streptomyces gilvigriseus MUSC 26.</title>
        <authorList>
            <person name="Lee L.-H."/>
            <person name="Ser H.-L."/>
        </authorList>
    </citation>
    <scope>NUCLEOTIDE SEQUENCE [LARGE SCALE GENOMIC DNA]</scope>
    <source>
        <strain evidence="6 7">MUSC 26</strain>
    </source>
</reference>
<dbReference type="PROSITE" id="PS51257">
    <property type="entry name" value="PROKAR_LIPOPROTEIN"/>
    <property type="match status" value="1"/>
</dbReference>
<dbReference type="Gene3D" id="3.40.50.1820">
    <property type="entry name" value="alpha/beta hydrolase"/>
    <property type="match status" value="1"/>
</dbReference>
<dbReference type="STRING" id="1428644.BIV57_16880"/>
<evidence type="ECO:0000256" key="4">
    <source>
        <dbReference type="SAM" id="MobiDB-lite"/>
    </source>
</evidence>
<dbReference type="RefSeq" id="WP_071657717.1">
    <property type="nucleotide sequence ID" value="NZ_MLCF01000102.1"/>
</dbReference>
<dbReference type="InterPro" id="IPR051601">
    <property type="entry name" value="Serine_prot/Carboxylest_S33"/>
</dbReference>
<evidence type="ECO:0000313" key="6">
    <source>
        <dbReference type="EMBL" id="OIV36319.1"/>
    </source>
</evidence>
<evidence type="ECO:0000256" key="2">
    <source>
        <dbReference type="ARBA" id="ARBA00022729"/>
    </source>
</evidence>
<feature type="region of interest" description="Disordered" evidence="4">
    <location>
        <begin position="37"/>
        <end position="57"/>
    </location>
</feature>
<keyword evidence="3" id="KW-0378">Hydrolase</keyword>
<keyword evidence="2" id="KW-0732">Signal</keyword>
<keyword evidence="7" id="KW-1185">Reference proteome</keyword>
<comment type="caution">
    <text evidence="6">The sequence shown here is derived from an EMBL/GenBank/DDBJ whole genome shotgun (WGS) entry which is preliminary data.</text>
</comment>
<dbReference type="PANTHER" id="PTHR43248:SF29">
    <property type="entry name" value="TRIPEPTIDYL AMINOPEPTIDASE"/>
    <property type="match status" value="1"/>
</dbReference>
<accession>A0A1J7BC99</accession>
<evidence type="ECO:0000313" key="7">
    <source>
        <dbReference type="Proteomes" id="UP000243342"/>
    </source>
</evidence>
<evidence type="ECO:0000256" key="3">
    <source>
        <dbReference type="ARBA" id="ARBA00022801"/>
    </source>
</evidence>
<dbReference type="AlphaFoldDB" id="A0A1J7BC99"/>
<dbReference type="Pfam" id="PF08386">
    <property type="entry name" value="Abhydrolase_4"/>
    <property type="match status" value="1"/>
</dbReference>
<sequence>MVGSPARVGASSRRLAAVLGLAGLLVAGCSGGSSGGSAATSGGGSAHSASGDAHGAGTPLPAATPAALARYYNQHPAWKSCAGGFQCARIKVPMDYGDPSKGDIGLAISRHAATGHTKLLGSLLVNPGGPGGSGLEYARYAELGYPKAVTSRYAVVGFDPRGVGTSDPVHCLTDKQMDTYTETDPTPRTAAEVNRLEQEMKVFADGCKQRSGKELPYVSTVDAARDMDVIRAVVGDRKLSYLGKSYGTFLGATYAELFPERTGRLVLDGALDPSISPEESNRLQAGGFQVAFDAFAKWCVTKGNCPLGGSAKGAGPRLTALFDRTERHPLPTHGLGGRRVDSALATTGVLSAMYAQQEWPLLKSALDQAAHGDGTGLLTLSDEYYERDDKGRYSNLMYANSAVNCLDAPSAAMNADQVRKQLPSYEKTSPQFGENLAWAGLNCAYWPVKPTGRPHRITAAGSAPIVVVGTTRDPATPYGWAKALAKQLANGHLLSYNGDGHTAYARGSACVDRNVNAFLLSGTVPKAGTMC</sequence>
<proteinExistence type="inferred from homology"/>
<dbReference type="SUPFAM" id="SSF53474">
    <property type="entry name" value="alpha/beta-Hydrolases"/>
    <property type="match status" value="1"/>
</dbReference>
<name>A0A1J7BC99_9ACTN</name>
<comment type="similarity">
    <text evidence="1">Belongs to the peptidase S33 family.</text>
</comment>
<dbReference type="GO" id="GO:0016787">
    <property type="term" value="F:hydrolase activity"/>
    <property type="evidence" value="ECO:0007669"/>
    <property type="project" value="UniProtKB-KW"/>
</dbReference>
<dbReference type="Proteomes" id="UP000243342">
    <property type="component" value="Unassembled WGS sequence"/>
</dbReference>
<feature type="domain" description="Peptidase S33 tripeptidyl aminopeptidase-like C-terminal" evidence="5">
    <location>
        <begin position="429"/>
        <end position="531"/>
    </location>
</feature>
<organism evidence="6 7">
    <name type="scientific">Mangrovactinospora gilvigrisea</name>
    <dbReference type="NCBI Taxonomy" id="1428644"/>
    <lineage>
        <taxon>Bacteria</taxon>
        <taxon>Bacillati</taxon>
        <taxon>Actinomycetota</taxon>
        <taxon>Actinomycetes</taxon>
        <taxon>Kitasatosporales</taxon>
        <taxon>Streptomycetaceae</taxon>
        <taxon>Mangrovactinospora</taxon>
    </lineage>
</organism>
<dbReference type="OrthoDB" id="4498590at2"/>
<protein>
    <submittedName>
        <fullName evidence="6">Proteinase</fullName>
    </submittedName>
</protein>
<feature type="compositionally biased region" description="Low complexity" evidence="4">
    <location>
        <begin position="46"/>
        <end position="57"/>
    </location>
</feature>
<dbReference type="InterPro" id="IPR013595">
    <property type="entry name" value="Pept_S33_TAP-like_C"/>
</dbReference>
<evidence type="ECO:0000256" key="1">
    <source>
        <dbReference type="ARBA" id="ARBA00010088"/>
    </source>
</evidence>
<dbReference type="PANTHER" id="PTHR43248">
    <property type="entry name" value="2-SUCCINYL-6-HYDROXY-2,4-CYCLOHEXADIENE-1-CARBOXYLATE SYNTHASE"/>
    <property type="match status" value="1"/>
</dbReference>
<dbReference type="EMBL" id="MLCF01000102">
    <property type="protein sequence ID" value="OIV36319.1"/>
    <property type="molecule type" value="Genomic_DNA"/>
</dbReference>